<organism evidence="2 3">
    <name type="scientific">Pseudomonas veronii</name>
    <dbReference type="NCBI Taxonomy" id="76761"/>
    <lineage>
        <taxon>Bacteria</taxon>
        <taxon>Pseudomonadati</taxon>
        <taxon>Pseudomonadota</taxon>
        <taxon>Gammaproteobacteria</taxon>
        <taxon>Pseudomonadales</taxon>
        <taxon>Pseudomonadaceae</taxon>
        <taxon>Pseudomonas</taxon>
    </lineage>
</organism>
<dbReference type="Pfam" id="PF13460">
    <property type="entry name" value="NAD_binding_10"/>
    <property type="match status" value="1"/>
</dbReference>
<dbReference type="SUPFAM" id="SSF51735">
    <property type="entry name" value="NAD(P)-binding Rossmann-fold domains"/>
    <property type="match status" value="1"/>
</dbReference>
<sequence length="282" mass="29093">MIAITGASGHLGRLVVPRLRAALPTTDIVALARSPEKAADLGVAVRAADYDKPDTLDAALAGADTLLLISSSDIGRRVEQHTNVIAAAKGAGVKRIVYTSLLHADTSSLSLATEHVATEAALKDSGLVHTVLRNGWYSENHTASIPAALQAGFFAGSAGDGRISAATRADFADAAVAVLAGEGHDGKVYELAGDAPYTLSELAAELSRQVGREIPYRNLPPAEYAALLREAGISDAYAEAIAQFDVDASTGALFDDGRELSRLIGRPTTPLADAVAEALANG</sequence>
<dbReference type="PANTHER" id="PTHR47129:SF1">
    <property type="entry name" value="NMRA-LIKE DOMAIN-CONTAINING PROTEIN"/>
    <property type="match status" value="1"/>
</dbReference>
<reference evidence="3" key="1">
    <citation type="submission" date="2019-04" db="EMBL/GenBank/DDBJ databases">
        <title>Complete genome sequence of Pseudomonas veronii strain PVy, a versatile degrader capable of using multiple contaminants as sole carbon sources.</title>
        <authorList>
            <person name="Lopez-Echartea E."/>
            <person name="Ridl J."/>
            <person name="Pajer P."/>
            <person name="Strejcek M."/>
            <person name="Suman J."/>
            <person name="Uhlik O."/>
        </authorList>
    </citation>
    <scope>NUCLEOTIDE SEQUENCE [LARGE SCALE GENOMIC DNA]</scope>
    <source>
        <strain evidence="3">Pvy</strain>
    </source>
</reference>
<evidence type="ECO:0000259" key="1">
    <source>
        <dbReference type="Pfam" id="PF13460"/>
    </source>
</evidence>
<dbReference type="Proteomes" id="UP000298274">
    <property type="component" value="Chromosome"/>
</dbReference>
<evidence type="ECO:0000313" key="3">
    <source>
        <dbReference type="Proteomes" id="UP000298274"/>
    </source>
</evidence>
<gene>
    <name evidence="2" type="ORF">E4167_30970</name>
</gene>
<feature type="domain" description="NAD(P)-binding" evidence="1">
    <location>
        <begin position="6"/>
        <end position="180"/>
    </location>
</feature>
<dbReference type="InterPro" id="IPR052718">
    <property type="entry name" value="NmrA-type_oxidoreductase"/>
</dbReference>
<dbReference type="AlphaFoldDB" id="A0A4P7YE01"/>
<dbReference type="InterPro" id="IPR036291">
    <property type="entry name" value="NAD(P)-bd_dom_sf"/>
</dbReference>
<protein>
    <submittedName>
        <fullName evidence="2">SDR family oxidoreductase</fullName>
    </submittedName>
</protein>
<accession>A0A4P7YE01</accession>
<proteinExistence type="predicted"/>
<dbReference type="InterPro" id="IPR016040">
    <property type="entry name" value="NAD(P)-bd_dom"/>
</dbReference>
<name>A0A4P7YE01_PSEVE</name>
<evidence type="ECO:0000313" key="2">
    <source>
        <dbReference type="EMBL" id="QCG68838.1"/>
    </source>
</evidence>
<dbReference type="Gene3D" id="3.90.25.10">
    <property type="entry name" value="UDP-galactose 4-epimerase, domain 1"/>
    <property type="match status" value="1"/>
</dbReference>
<dbReference type="RefSeq" id="WP_141123740.1">
    <property type="nucleotide sequence ID" value="NZ_CP039631.3"/>
</dbReference>
<dbReference type="EMBL" id="CP039631">
    <property type="protein sequence ID" value="QCG68838.1"/>
    <property type="molecule type" value="Genomic_DNA"/>
</dbReference>
<dbReference type="Gene3D" id="3.40.50.720">
    <property type="entry name" value="NAD(P)-binding Rossmann-like Domain"/>
    <property type="match status" value="1"/>
</dbReference>
<dbReference type="PANTHER" id="PTHR47129">
    <property type="entry name" value="QUINONE OXIDOREDUCTASE 2"/>
    <property type="match status" value="1"/>
</dbReference>
<dbReference type="CDD" id="cd05269">
    <property type="entry name" value="TMR_SDR_a"/>
    <property type="match status" value="1"/>
</dbReference>